<dbReference type="OrthoDB" id="7594252at2"/>
<accession>A0A8E0NDS4</accession>
<proteinExistence type="predicted"/>
<evidence type="ECO:0000313" key="1">
    <source>
        <dbReference type="EMBL" id="GAD60524.1"/>
    </source>
</evidence>
<evidence type="ECO:0008006" key="3">
    <source>
        <dbReference type="Google" id="ProtNLM"/>
    </source>
</evidence>
<keyword evidence="2" id="KW-1185">Reference proteome</keyword>
<evidence type="ECO:0000313" key="2">
    <source>
        <dbReference type="Proteomes" id="UP000016569"/>
    </source>
</evidence>
<gene>
    <name evidence="1" type="ORF">MBEBAB_2774</name>
</gene>
<dbReference type="SUPFAM" id="SSF46785">
    <property type="entry name" value="Winged helix' DNA-binding domain"/>
    <property type="match status" value="1"/>
</dbReference>
<reference evidence="2" key="1">
    <citation type="journal article" date="2013" name="Genome Announc.">
        <title>Draft Genome Sequence of the Dimorphic Prosthecate Bacterium Brevundimonas abyssalis TAR-001T.</title>
        <authorList>
            <person name="Tsubouchi T."/>
            <person name="Nishi S."/>
            <person name="Usui K."/>
            <person name="Shimane Y."/>
            <person name="Takaki Y."/>
            <person name="Maruyama T."/>
            <person name="Hatada Y."/>
        </authorList>
    </citation>
    <scope>NUCLEOTIDE SEQUENCE [LARGE SCALE GENOMIC DNA]</scope>
    <source>
        <strain evidence="2">TAR-001</strain>
    </source>
</reference>
<dbReference type="InterPro" id="IPR036390">
    <property type="entry name" value="WH_DNA-bd_sf"/>
</dbReference>
<dbReference type="AlphaFoldDB" id="A0A8E0NDS4"/>
<dbReference type="RefSeq" id="WP_021698618.1">
    <property type="nucleotide sequence ID" value="NZ_BATC01000082.1"/>
</dbReference>
<sequence length="136" mass="15593">MVENVARVTVETYEREGFTNLELIPEITAFLQRDFGHLILSHLMLTLREDPSLGAWARAPASELYTRFGVSRAHVRNVLQMGEDLGLVKGQTRGGRMVRLTPRFVELTRQWVAIDLAWMRYLAEGSYVHARRHAEA</sequence>
<organism evidence="1 2">
    <name type="scientific">Brevundimonas abyssalis TAR-001</name>
    <dbReference type="NCBI Taxonomy" id="1391729"/>
    <lineage>
        <taxon>Bacteria</taxon>
        <taxon>Pseudomonadati</taxon>
        <taxon>Pseudomonadota</taxon>
        <taxon>Alphaproteobacteria</taxon>
        <taxon>Caulobacterales</taxon>
        <taxon>Caulobacteraceae</taxon>
        <taxon>Brevundimonas</taxon>
    </lineage>
</organism>
<name>A0A8E0NDS4_9CAUL</name>
<comment type="caution">
    <text evidence="1">The sequence shown here is derived from an EMBL/GenBank/DDBJ whole genome shotgun (WGS) entry which is preliminary data.</text>
</comment>
<dbReference type="Proteomes" id="UP000016569">
    <property type="component" value="Unassembled WGS sequence"/>
</dbReference>
<dbReference type="EMBL" id="BATC01000082">
    <property type="protein sequence ID" value="GAD60524.1"/>
    <property type="molecule type" value="Genomic_DNA"/>
</dbReference>
<protein>
    <recommendedName>
        <fullName evidence="3">HTH gntR-type domain-containing protein</fullName>
    </recommendedName>
</protein>